<dbReference type="OrthoDB" id="5421723at2759"/>
<dbReference type="Pfam" id="PF04885">
    <property type="entry name" value="Stig1"/>
    <property type="match status" value="1"/>
</dbReference>
<feature type="signal peptide" evidence="3">
    <location>
        <begin position="1"/>
        <end position="29"/>
    </location>
</feature>
<dbReference type="EMBL" id="RXIC02000022">
    <property type="protein sequence ID" value="KAB1215168.1"/>
    <property type="molecule type" value="Genomic_DNA"/>
</dbReference>
<dbReference type="PANTHER" id="PTHR33227:SF21">
    <property type="entry name" value="F12F1.21 PROTEIN"/>
    <property type="match status" value="1"/>
</dbReference>
<organism evidence="4 5">
    <name type="scientific">Morella rubra</name>
    <name type="common">Chinese bayberry</name>
    <dbReference type="NCBI Taxonomy" id="262757"/>
    <lineage>
        <taxon>Eukaryota</taxon>
        <taxon>Viridiplantae</taxon>
        <taxon>Streptophyta</taxon>
        <taxon>Embryophyta</taxon>
        <taxon>Tracheophyta</taxon>
        <taxon>Spermatophyta</taxon>
        <taxon>Magnoliopsida</taxon>
        <taxon>eudicotyledons</taxon>
        <taxon>Gunneridae</taxon>
        <taxon>Pentapetalae</taxon>
        <taxon>rosids</taxon>
        <taxon>fabids</taxon>
        <taxon>Fagales</taxon>
        <taxon>Myricaceae</taxon>
        <taxon>Morella</taxon>
    </lineage>
</organism>
<keyword evidence="5" id="KW-1185">Reference proteome</keyword>
<comment type="similarity">
    <text evidence="1">Belongs to the STIG1 family.</text>
</comment>
<evidence type="ECO:0000256" key="3">
    <source>
        <dbReference type="SAM" id="SignalP"/>
    </source>
</evidence>
<sequence>MKLIQLFLTVIIFMDIFLWIAALPQGVENEHSSYDQVPSGNKELLSSSSVGMGRFISHKRSRIPRLMACNKIPRICRVKGSPGPHCCNNKCVNVSTDRLNCGMCGKKCQYNKICCDGKCVNPSVNGKHCGGCSKGCSNGSVCVFGLCNYA</sequence>
<accession>A0A6A1VUE9</accession>
<dbReference type="AlphaFoldDB" id="A0A6A1VUE9"/>
<keyword evidence="2 3" id="KW-0732">Signal</keyword>
<comment type="caution">
    <text evidence="4">The sequence shown here is derived from an EMBL/GenBank/DDBJ whole genome shotgun (WGS) entry which is preliminary data.</text>
</comment>
<evidence type="ECO:0000256" key="2">
    <source>
        <dbReference type="ARBA" id="ARBA00022729"/>
    </source>
</evidence>
<evidence type="ECO:0000313" key="5">
    <source>
        <dbReference type="Proteomes" id="UP000516437"/>
    </source>
</evidence>
<dbReference type="InterPro" id="IPR006969">
    <property type="entry name" value="Stig-like"/>
</dbReference>
<dbReference type="PANTHER" id="PTHR33227">
    <property type="entry name" value="STIGMA-SPECIFIC STIG1-LIKE PROTEIN 3"/>
    <property type="match status" value="1"/>
</dbReference>
<dbReference type="Proteomes" id="UP000516437">
    <property type="component" value="Chromosome 4"/>
</dbReference>
<evidence type="ECO:0000256" key="1">
    <source>
        <dbReference type="ARBA" id="ARBA00006010"/>
    </source>
</evidence>
<name>A0A6A1VUE9_9ROSI</name>
<evidence type="ECO:0000313" key="4">
    <source>
        <dbReference type="EMBL" id="KAB1215168.1"/>
    </source>
</evidence>
<proteinExistence type="inferred from homology"/>
<evidence type="ECO:0008006" key="6">
    <source>
        <dbReference type="Google" id="ProtNLM"/>
    </source>
</evidence>
<reference evidence="4 5" key="1">
    <citation type="journal article" date="2019" name="Plant Biotechnol. J.">
        <title>The red bayberry genome and genetic basis of sex determination.</title>
        <authorList>
            <person name="Jia H.M."/>
            <person name="Jia H.J."/>
            <person name="Cai Q.L."/>
            <person name="Wang Y."/>
            <person name="Zhao H.B."/>
            <person name="Yang W.F."/>
            <person name="Wang G.Y."/>
            <person name="Li Y.H."/>
            <person name="Zhan D.L."/>
            <person name="Shen Y.T."/>
            <person name="Niu Q.F."/>
            <person name="Chang L."/>
            <person name="Qiu J."/>
            <person name="Zhao L."/>
            <person name="Xie H.B."/>
            <person name="Fu W.Y."/>
            <person name="Jin J."/>
            <person name="Li X.W."/>
            <person name="Jiao Y."/>
            <person name="Zhou C.C."/>
            <person name="Tu T."/>
            <person name="Chai C.Y."/>
            <person name="Gao J.L."/>
            <person name="Fan L.J."/>
            <person name="van de Weg E."/>
            <person name="Wang J.Y."/>
            <person name="Gao Z.S."/>
        </authorList>
    </citation>
    <scope>NUCLEOTIDE SEQUENCE [LARGE SCALE GENOMIC DNA]</scope>
    <source>
        <tissue evidence="4">Leaves</tissue>
    </source>
</reference>
<protein>
    <recommendedName>
        <fullName evidence="6">Stigma-specific STIG1-like protein 1</fullName>
    </recommendedName>
</protein>
<feature type="chain" id="PRO_5025327899" description="Stigma-specific STIG1-like protein 1" evidence="3">
    <location>
        <begin position="30"/>
        <end position="150"/>
    </location>
</feature>
<gene>
    <name evidence="4" type="ORF">CJ030_MR4G001388</name>
</gene>